<organism evidence="2">
    <name type="scientific">uncultured Thermomicrobiales bacterium</name>
    <dbReference type="NCBI Taxonomy" id="1645740"/>
    <lineage>
        <taxon>Bacteria</taxon>
        <taxon>Pseudomonadati</taxon>
        <taxon>Thermomicrobiota</taxon>
        <taxon>Thermomicrobia</taxon>
        <taxon>Thermomicrobiales</taxon>
        <taxon>environmental samples</taxon>
    </lineage>
</organism>
<sequence>DRHPNADPARAPGPVENALRDRPGIGQADLHRPQRHRGRRPDQGPDRRRGGRGGDRLGRRRPRDGRRRGRPGLLRRSTAGVLGGLPGDHGADGRRRDEHRPPRRRGHRRRRPRFSGHDGRRPGGACRIHRDPDRDPGRSRRPRGPPAPPRRPRRALLRGLRHPAERAGDEHHDPNGVGGGGDERL</sequence>
<evidence type="ECO:0000313" key="2">
    <source>
        <dbReference type="EMBL" id="CAA9538011.1"/>
    </source>
</evidence>
<feature type="compositionally biased region" description="Basic and acidic residues" evidence="1">
    <location>
        <begin position="89"/>
        <end position="100"/>
    </location>
</feature>
<feature type="compositionally biased region" description="Basic and acidic residues" evidence="1">
    <location>
        <begin position="162"/>
        <end position="174"/>
    </location>
</feature>
<feature type="compositionally biased region" description="Gly residues" evidence="1">
    <location>
        <begin position="176"/>
        <end position="185"/>
    </location>
</feature>
<feature type="non-terminal residue" evidence="2">
    <location>
        <position position="1"/>
    </location>
</feature>
<feature type="compositionally biased region" description="Basic residues" evidence="1">
    <location>
        <begin position="58"/>
        <end position="70"/>
    </location>
</feature>
<dbReference type="EMBL" id="CADCWE010000098">
    <property type="protein sequence ID" value="CAA9538011.1"/>
    <property type="molecule type" value="Genomic_DNA"/>
</dbReference>
<feature type="compositionally biased region" description="Basic and acidic residues" evidence="1">
    <location>
        <begin position="128"/>
        <end position="138"/>
    </location>
</feature>
<feature type="compositionally biased region" description="Basic and acidic residues" evidence="1">
    <location>
        <begin position="40"/>
        <end position="57"/>
    </location>
</feature>
<evidence type="ECO:0000256" key="1">
    <source>
        <dbReference type="SAM" id="MobiDB-lite"/>
    </source>
</evidence>
<feature type="non-terminal residue" evidence="2">
    <location>
        <position position="185"/>
    </location>
</feature>
<gene>
    <name evidence="2" type="ORF">AVDCRST_MAG73-1611</name>
</gene>
<protein>
    <submittedName>
        <fullName evidence="2">Mlr7830 protein</fullName>
    </submittedName>
</protein>
<feature type="compositionally biased region" description="Basic residues" evidence="1">
    <location>
        <begin position="101"/>
        <end position="114"/>
    </location>
</feature>
<accession>A0A6J4U143</accession>
<dbReference type="AlphaFoldDB" id="A0A6J4U143"/>
<feature type="region of interest" description="Disordered" evidence="1">
    <location>
        <begin position="1"/>
        <end position="185"/>
    </location>
</feature>
<reference evidence="2" key="1">
    <citation type="submission" date="2020-02" db="EMBL/GenBank/DDBJ databases">
        <authorList>
            <person name="Meier V. D."/>
        </authorList>
    </citation>
    <scope>NUCLEOTIDE SEQUENCE</scope>
    <source>
        <strain evidence="2">AVDCRST_MAG73</strain>
    </source>
</reference>
<name>A0A6J4U143_9BACT</name>
<proteinExistence type="predicted"/>
<feature type="compositionally biased region" description="Basic residues" evidence="1">
    <location>
        <begin position="150"/>
        <end position="161"/>
    </location>
</feature>